<organism evidence="15 16">
    <name type="scientific">Flavobacterium rhizosphaerae</name>
    <dbReference type="NCBI Taxonomy" id="3163298"/>
    <lineage>
        <taxon>Bacteria</taxon>
        <taxon>Pseudomonadati</taxon>
        <taxon>Bacteroidota</taxon>
        <taxon>Flavobacteriia</taxon>
        <taxon>Flavobacteriales</taxon>
        <taxon>Flavobacteriaceae</taxon>
        <taxon>Flavobacterium</taxon>
    </lineage>
</organism>
<evidence type="ECO:0000256" key="8">
    <source>
        <dbReference type="ARBA" id="ARBA00023170"/>
    </source>
</evidence>
<dbReference type="SUPFAM" id="SSF49464">
    <property type="entry name" value="Carboxypeptidase regulatory domain-like"/>
    <property type="match status" value="1"/>
</dbReference>
<evidence type="ECO:0000256" key="11">
    <source>
        <dbReference type="RuleBase" id="RU003357"/>
    </source>
</evidence>
<protein>
    <submittedName>
        <fullName evidence="15">TonB-dependent receptor</fullName>
    </submittedName>
</protein>
<dbReference type="InterPro" id="IPR036942">
    <property type="entry name" value="Beta-barrel_TonB_sf"/>
</dbReference>
<keyword evidence="7 10" id="KW-0472">Membrane</keyword>
<keyword evidence="4 10" id="KW-0812">Transmembrane</keyword>
<dbReference type="InterPro" id="IPR008969">
    <property type="entry name" value="CarboxyPept-like_regulatory"/>
</dbReference>
<evidence type="ECO:0000259" key="13">
    <source>
        <dbReference type="Pfam" id="PF00593"/>
    </source>
</evidence>
<evidence type="ECO:0000256" key="4">
    <source>
        <dbReference type="ARBA" id="ARBA00022692"/>
    </source>
</evidence>
<comment type="caution">
    <text evidence="15">The sequence shown here is derived from an EMBL/GenBank/DDBJ whole genome shotgun (WGS) entry which is preliminary data.</text>
</comment>
<evidence type="ECO:0000256" key="2">
    <source>
        <dbReference type="ARBA" id="ARBA00022448"/>
    </source>
</evidence>
<evidence type="ECO:0000313" key="15">
    <source>
        <dbReference type="EMBL" id="MFL9845041.1"/>
    </source>
</evidence>
<feature type="chain" id="PRO_5045538501" evidence="12">
    <location>
        <begin position="22"/>
        <end position="864"/>
    </location>
</feature>
<reference evidence="15 16" key="1">
    <citation type="submission" date="2024-06" db="EMBL/GenBank/DDBJ databases">
        <authorList>
            <person name="Kaempfer P."/>
            <person name="Viver T."/>
        </authorList>
    </citation>
    <scope>NUCLEOTIDE SEQUENCE [LARGE SCALE GENOMIC DNA]</scope>
    <source>
        <strain evidence="15 16">ST-119</strain>
    </source>
</reference>
<proteinExistence type="inferred from homology"/>
<evidence type="ECO:0000313" key="16">
    <source>
        <dbReference type="Proteomes" id="UP001629156"/>
    </source>
</evidence>
<name>A0ABW8Z0V5_9FLAO</name>
<dbReference type="Gene3D" id="2.60.40.1120">
    <property type="entry name" value="Carboxypeptidase-like, regulatory domain"/>
    <property type="match status" value="1"/>
</dbReference>
<feature type="domain" description="TonB-dependent receptor-like beta-barrel" evidence="13">
    <location>
        <begin position="323"/>
        <end position="817"/>
    </location>
</feature>
<evidence type="ECO:0000256" key="3">
    <source>
        <dbReference type="ARBA" id="ARBA00022452"/>
    </source>
</evidence>
<evidence type="ECO:0000256" key="7">
    <source>
        <dbReference type="ARBA" id="ARBA00023136"/>
    </source>
</evidence>
<keyword evidence="9 10" id="KW-0998">Cell outer membrane</keyword>
<sequence length="864" mass="96926">MNKITRLFFMLFVLMCGTVMAQQTITGTVTDNEDLPLTGANISIQGTTDTATTSADGTFSVVTVKTSGNIIVSFVGYETKTISFTVTEGRAFDAGTIMLTSDAEELETVVIVGGGVIDLEEDRRTPVAVSTISQREIKLKSGQNDFTTVMQNTPSIYVASQAGGFGDTQMYVRGFDQTNTAFLLNGQPINGMEDGNMYWSNWSGMTDIANAVQVQRGLGSSKLAISSVGGTVNIVTKTTDMRKGGFAQSMIGNNNYQKTSLAYSTGLNEKGFGTSVMLSKWSGDGYNRGTYGEGYNYFLSFGYKPSDRHIFNFLIFGAPQWHDQNYTKAISNYLQWGRKYNNNYGFELGDYKTERRNYYHKPVANLNWDFNINSNMQLSTVLYASLGRGGGTGNYGSSRNRIREADGHIDFDAIRMNNQALAGGIGNYDNSYLIRNSVNNHIWYGVVSNFNHKITENFNYNIGLDIRNYKGTHYREVSDYLGLNGFEVEAGENAQHPQGFIVTEQYSANPWSAFKKGPADTQKIDYDYDERITYEGLFGQAEYATDIFSVFVQAAVSNQSHVRWDRWQYTKQEEESPKVNNTGYDVKGGASIEFVEGNTFFVNAGHYSRQPYHDNIYLSYGNDVNPFTKNEKITGIELGYRFRSTYFSADVNAYRTNWKDRVTTSTGADENGEEIFYINSGVNQLHKGLELEFKANPFTMVDIKGFASLGDWKYNDNIYKTTRDQNRNIIEESFDNVDGHEVGGGAQTTLGLGFVYRTNFGLSVDADWRYYDNLYSTYVGENENVKLPTYDLTDLGLTYRLNFAKTGLTFRVNVNNLFDEVYISQLTTANPVEDGDETYKGINVSNNGFFGNGRTWNFSMKFNF</sequence>
<accession>A0ABW8Z0V5</accession>
<evidence type="ECO:0000259" key="14">
    <source>
        <dbReference type="Pfam" id="PF07715"/>
    </source>
</evidence>
<dbReference type="Proteomes" id="UP001629156">
    <property type="component" value="Unassembled WGS sequence"/>
</dbReference>
<feature type="signal peptide" evidence="12">
    <location>
        <begin position="1"/>
        <end position="21"/>
    </location>
</feature>
<keyword evidence="16" id="KW-1185">Reference proteome</keyword>
<keyword evidence="2 10" id="KW-0813">Transport</keyword>
<dbReference type="Gene3D" id="2.40.170.20">
    <property type="entry name" value="TonB-dependent receptor, beta-barrel domain"/>
    <property type="match status" value="1"/>
</dbReference>
<dbReference type="Gene3D" id="2.170.130.10">
    <property type="entry name" value="TonB-dependent receptor, plug domain"/>
    <property type="match status" value="1"/>
</dbReference>
<keyword evidence="6 11" id="KW-0798">TonB box</keyword>
<evidence type="ECO:0000256" key="12">
    <source>
        <dbReference type="SAM" id="SignalP"/>
    </source>
</evidence>
<dbReference type="PANTHER" id="PTHR30069">
    <property type="entry name" value="TONB-DEPENDENT OUTER MEMBRANE RECEPTOR"/>
    <property type="match status" value="1"/>
</dbReference>
<dbReference type="RefSeq" id="WP_408085307.1">
    <property type="nucleotide sequence ID" value="NZ_JBELPZ010000011.1"/>
</dbReference>
<keyword evidence="3 10" id="KW-1134">Transmembrane beta strand</keyword>
<dbReference type="Pfam" id="PF13715">
    <property type="entry name" value="CarbopepD_reg_2"/>
    <property type="match status" value="1"/>
</dbReference>
<dbReference type="EMBL" id="JBELPZ010000011">
    <property type="protein sequence ID" value="MFL9845041.1"/>
    <property type="molecule type" value="Genomic_DNA"/>
</dbReference>
<evidence type="ECO:0000256" key="5">
    <source>
        <dbReference type="ARBA" id="ARBA00022729"/>
    </source>
</evidence>
<dbReference type="InterPro" id="IPR012910">
    <property type="entry name" value="Plug_dom"/>
</dbReference>
<dbReference type="Pfam" id="PF07715">
    <property type="entry name" value="Plug"/>
    <property type="match status" value="1"/>
</dbReference>
<evidence type="ECO:0000256" key="10">
    <source>
        <dbReference type="PROSITE-ProRule" id="PRU01360"/>
    </source>
</evidence>
<dbReference type="PROSITE" id="PS01156">
    <property type="entry name" value="TONB_DEPENDENT_REC_2"/>
    <property type="match status" value="1"/>
</dbReference>
<dbReference type="InterPro" id="IPR000531">
    <property type="entry name" value="Beta-barrel_TonB"/>
</dbReference>
<dbReference type="InterPro" id="IPR010917">
    <property type="entry name" value="TonB_rcpt_CS"/>
</dbReference>
<dbReference type="PANTHER" id="PTHR30069:SF29">
    <property type="entry name" value="HEMOGLOBIN AND HEMOGLOBIN-HAPTOGLOBIN-BINDING PROTEIN 1-RELATED"/>
    <property type="match status" value="1"/>
</dbReference>
<evidence type="ECO:0000256" key="6">
    <source>
        <dbReference type="ARBA" id="ARBA00023077"/>
    </source>
</evidence>
<dbReference type="InterPro" id="IPR037066">
    <property type="entry name" value="Plug_dom_sf"/>
</dbReference>
<dbReference type="InterPro" id="IPR039426">
    <property type="entry name" value="TonB-dep_rcpt-like"/>
</dbReference>
<feature type="domain" description="TonB-dependent receptor plug" evidence="14">
    <location>
        <begin position="123"/>
        <end position="231"/>
    </location>
</feature>
<comment type="subcellular location">
    <subcellularLocation>
        <location evidence="1 10">Cell outer membrane</location>
        <topology evidence="1 10">Multi-pass membrane protein</topology>
    </subcellularLocation>
</comment>
<keyword evidence="8 15" id="KW-0675">Receptor</keyword>
<dbReference type="PROSITE" id="PS52016">
    <property type="entry name" value="TONB_DEPENDENT_REC_3"/>
    <property type="match status" value="1"/>
</dbReference>
<keyword evidence="5 12" id="KW-0732">Signal</keyword>
<evidence type="ECO:0000256" key="1">
    <source>
        <dbReference type="ARBA" id="ARBA00004571"/>
    </source>
</evidence>
<comment type="similarity">
    <text evidence="10 11">Belongs to the TonB-dependent receptor family.</text>
</comment>
<evidence type="ECO:0000256" key="9">
    <source>
        <dbReference type="ARBA" id="ARBA00023237"/>
    </source>
</evidence>
<dbReference type="SUPFAM" id="SSF56935">
    <property type="entry name" value="Porins"/>
    <property type="match status" value="1"/>
</dbReference>
<gene>
    <name evidence="15" type="ORF">ABS766_11480</name>
</gene>
<dbReference type="Pfam" id="PF00593">
    <property type="entry name" value="TonB_dep_Rec_b-barrel"/>
    <property type="match status" value="1"/>
</dbReference>